<accession>A0AAD9F1I5</accession>
<proteinExistence type="predicted"/>
<dbReference type="AlphaFoldDB" id="A0AAD9F1I5"/>
<dbReference type="EMBL" id="JASDAP010000021">
    <property type="protein sequence ID" value="KAK1884871.1"/>
    <property type="molecule type" value="Genomic_DNA"/>
</dbReference>
<evidence type="ECO:0000313" key="2">
    <source>
        <dbReference type="EMBL" id="KAK1884871.1"/>
    </source>
</evidence>
<name>A0AAD9F1I5_DISEL</name>
<gene>
    <name evidence="2" type="ORF">KUDE01_031068</name>
</gene>
<sequence>MLEDSRERGSGGAGERGEGEGEGGSFKNQRCNQSARSIAKHRHPNTGDSFIWFVSVSPAAVPLPPMVKDDFVPDDPRDSFHPYDGEAETIDTAGVLVEESLPEESVGEAWTGLDELQIHPGS</sequence>
<reference evidence="2" key="1">
    <citation type="submission" date="2023-04" db="EMBL/GenBank/DDBJ databases">
        <title>Chromosome-level genome of Chaenocephalus aceratus.</title>
        <authorList>
            <person name="Park H."/>
        </authorList>
    </citation>
    <scope>NUCLEOTIDE SEQUENCE</scope>
    <source>
        <strain evidence="2">DE</strain>
        <tissue evidence="2">Muscle</tissue>
    </source>
</reference>
<evidence type="ECO:0000256" key="1">
    <source>
        <dbReference type="SAM" id="MobiDB-lite"/>
    </source>
</evidence>
<keyword evidence="2" id="KW-0808">Transferase</keyword>
<keyword evidence="3" id="KW-1185">Reference proteome</keyword>
<organism evidence="2 3">
    <name type="scientific">Dissostichus eleginoides</name>
    <name type="common">Patagonian toothfish</name>
    <name type="synonym">Dissostichus amissus</name>
    <dbReference type="NCBI Taxonomy" id="100907"/>
    <lineage>
        <taxon>Eukaryota</taxon>
        <taxon>Metazoa</taxon>
        <taxon>Chordata</taxon>
        <taxon>Craniata</taxon>
        <taxon>Vertebrata</taxon>
        <taxon>Euteleostomi</taxon>
        <taxon>Actinopterygii</taxon>
        <taxon>Neopterygii</taxon>
        <taxon>Teleostei</taxon>
        <taxon>Neoteleostei</taxon>
        <taxon>Acanthomorphata</taxon>
        <taxon>Eupercaria</taxon>
        <taxon>Perciformes</taxon>
        <taxon>Notothenioidei</taxon>
        <taxon>Nototheniidae</taxon>
        <taxon>Dissostichus</taxon>
    </lineage>
</organism>
<feature type="region of interest" description="Disordered" evidence="1">
    <location>
        <begin position="1"/>
        <end position="46"/>
    </location>
</feature>
<evidence type="ECO:0000313" key="3">
    <source>
        <dbReference type="Proteomes" id="UP001228049"/>
    </source>
</evidence>
<protein>
    <submittedName>
        <fullName evidence="2">4-diphosphocytidyl-2-C-methyl-D-erythritol kinase</fullName>
    </submittedName>
</protein>
<keyword evidence="2" id="KW-0418">Kinase</keyword>
<feature type="compositionally biased region" description="Basic and acidic residues" evidence="1">
    <location>
        <begin position="1"/>
        <end position="19"/>
    </location>
</feature>
<feature type="compositionally biased region" description="Polar residues" evidence="1">
    <location>
        <begin position="26"/>
        <end position="36"/>
    </location>
</feature>
<comment type="caution">
    <text evidence="2">The sequence shown here is derived from an EMBL/GenBank/DDBJ whole genome shotgun (WGS) entry which is preliminary data.</text>
</comment>
<dbReference type="Proteomes" id="UP001228049">
    <property type="component" value="Unassembled WGS sequence"/>
</dbReference>
<dbReference type="GO" id="GO:0016301">
    <property type="term" value="F:kinase activity"/>
    <property type="evidence" value="ECO:0007669"/>
    <property type="project" value="UniProtKB-KW"/>
</dbReference>
<feature type="non-terminal residue" evidence="2">
    <location>
        <position position="122"/>
    </location>
</feature>